<reference evidence="7" key="1">
    <citation type="submission" date="2025-08" db="UniProtKB">
        <authorList>
            <consortium name="RefSeq"/>
        </authorList>
    </citation>
    <scope>IDENTIFICATION</scope>
    <source>
        <tissue evidence="7">Leaf</tissue>
    </source>
</reference>
<dbReference type="PANTHER" id="PTHR36710">
    <property type="entry name" value="PECTINESTERASE INHIBITOR-LIKE"/>
    <property type="match status" value="1"/>
</dbReference>
<dbReference type="NCBIfam" id="TIGR01614">
    <property type="entry name" value="PME_inhib"/>
    <property type="match status" value="1"/>
</dbReference>
<name>A0A6J1A211_9ROSI</name>
<evidence type="ECO:0000256" key="4">
    <source>
        <dbReference type="SAM" id="SignalP"/>
    </source>
</evidence>
<dbReference type="InterPro" id="IPR035513">
    <property type="entry name" value="Invertase/methylesterase_inhib"/>
</dbReference>
<evidence type="ECO:0000259" key="5">
    <source>
        <dbReference type="SMART" id="SM00856"/>
    </source>
</evidence>
<dbReference type="Pfam" id="PF04043">
    <property type="entry name" value="PMEI"/>
    <property type="match status" value="1"/>
</dbReference>
<keyword evidence="6" id="KW-1185">Reference proteome</keyword>
<evidence type="ECO:0000256" key="1">
    <source>
        <dbReference type="ARBA" id="ARBA00022729"/>
    </source>
</evidence>
<dbReference type="InterPro" id="IPR052421">
    <property type="entry name" value="PCW_Enzyme_Inhibitor"/>
</dbReference>
<dbReference type="PANTHER" id="PTHR36710:SF18">
    <property type="entry name" value="PECTINESTERASE INHIBITOR 5-RELATED"/>
    <property type="match status" value="1"/>
</dbReference>
<feature type="signal peptide" evidence="4">
    <location>
        <begin position="1"/>
        <end position="26"/>
    </location>
</feature>
<evidence type="ECO:0000256" key="2">
    <source>
        <dbReference type="ARBA" id="ARBA00023157"/>
    </source>
</evidence>
<dbReference type="InterPro" id="IPR006501">
    <property type="entry name" value="Pectinesterase_inhib_dom"/>
</dbReference>
<comment type="similarity">
    <text evidence="3">Belongs to the PMEI family.</text>
</comment>
<dbReference type="AlphaFoldDB" id="A0A6J1A211"/>
<accession>A0A6J1A211</accession>
<dbReference type="SUPFAM" id="SSF101148">
    <property type="entry name" value="Plant invertase/pectin methylesterase inhibitor"/>
    <property type="match status" value="1"/>
</dbReference>
<dbReference type="Proteomes" id="UP000504621">
    <property type="component" value="Unplaced"/>
</dbReference>
<keyword evidence="2" id="KW-1015">Disulfide bond</keyword>
<evidence type="ECO:0000256" key="3">
    <source>
        <dbReference type="ARBA" id="ARBA00038471"/>
    </source>
</evidence>
<proteinExistence type="inferred from homology"/>
<dbReference type="FunFam" id="1.20.140.40:FF:000008">
    <property type="entry name" value="Invertase/pectin methylesterase inhibitor family protein"/>
    <property type="match status" value="1"/>
</dbReference>
<dbReference type="SMART" id="SM00856">
    <property type="entry name" value="PMEI"/>
    <property type="match status" value="1"/>
</dbReference>
<sequence length="177" mass="19637">MVSFKCLLSVAVFFLASFLFFNCCHADEALIDSVCKESQDYDFCTSTIKNHARSPTADLHGLALIAASQTVSQIQDTLDRIPTILKQVQDPLGKQRLGDCQTEYNTSLGKFQSAFGSTSNKAYWDALTFVKDGTNTVIDCHNSYRRDGPIATSPIAEDDDKVFKLSEIILIIIDRLI</sequence>
<dbReference type="GeneID" id="110414379"/>
<protein>
    <submittedName>
        <fullName evidence="7">Pectinesterase inhibitor 5-like</fullName>
    </submittedName>
</protein>
<evidence type="ECO:0000313" key="7">
    <source>
        <dbReference type="RefSeq" id="XP_021281197.1"/>
    </source>
</evidence>
<organism evidence="6 7">
    <name type="scientific">Herrania umbratica</name>
    <dbReference type="NCBI Taxonomy" id="108875"/>
    <lineage>
        <taxon>Eukaryota</taxon>
        <taxon>Viridiplantae</taxon>
        <taxon>Streptophyta</taxon>
        <taxon>Embryophyta</taxon>
        <taxon>Tracheophyta</taxon>
        <taxon>Spermatophyta</taxon>
        <taxon>Magnoliopsida</taxon>
        <taxon>eudicotyledons</taxon>
        <taxon>Gunneridae</taxon>
        <taxon>Pentapetalae</taxon>
        <taxon>rosids</taxon>
        <taxon>malvids</taxon>
        <taxon>Malvales</taxon>
        <taxon>Malvaceae</taxon>
        <taxon>Byttnerioideae</taxon>
        <taxon>Herrania</taxon>
    </lineage>
</organism>
<dbReference type="GO" id="GO:0046910">
    <property type="term" value="F:pectinesterase inhibitor activity"/>
    <property type="evidence" value="ECO:0007669"/>
    <property type="project" value="InterPro"/>
</dbReference>
<keyword evidence="1 4" id="KW-0732">Signal</keyword>
<dbReference type="Gene3D" id="1.20.140.40">
    <property type="entry name" value="Invertase/pectin methylesterase inhibitor family protein"/>
    <property type="match status" value="1"/>
</dbReference>
<dbReference type="InterPro" id="IPR034086">
    <property type="entry name" value="PMEI_plant"/>
</dbReference>
<evidence type="ECO:0000313" key="6">
    <source>
        <dbReference type="Proteomes" id="UP000504621"/>
    </source>
</evidence>
<feature type="domain" description="Pectinesterase inhibitor" evidence="5">
    <location>
        <begin position="26"/>
        <end position="172"/>
    </location>
</feature>
<dbReference type="CDD" id="cd15797">
    <property type="entry name" value="PMEI"/>
    <property type="match status" value="1"/>
</dbReference>
<dbReference type="OrthoDB" id="1094948at2759"/>
<gene>
    <name evidence="7" type="primary">LOC110414379</name>
</gene>
<dbReference type="RefSeq" id="XP_021281197.1">
    <property type="nucleotide sequence ID" value="XM_021425522.1"/>
</dbReference>
<feature type="chain" id="PRO_5026768038" evidence="4">
    <location>
        <begin position="27"/>
        <end position="177"/>
    </location>
</feature>